<sequence length="267" mass="30096">MTENPSPQPSAQQIFNEIVQRILAATEPTEMVYTDVDPDDGLLICRMLEENREVERENPRTSYNSKTRHLFASVMRPVHYYVPPRWMLNSIINWLLDGGTAGLESMRGMNFGIGQRLKNFTGPYASSVQQPDFYMSGSTMDNPTIVVESGWPESLDRLQIDKDLWLRGTTKVEIVVLVIWSETEDDKVEGTVEVWTRDGADDVAVRRLAIFPAPDPLPTDDRVEFTKGQLFGPAAPLANPTTILSLEMSELRRIAQQIISKIELSPA</sequence>
<dbReference type="Proteomes" id="UP000248423">
    <property type="component" value="Unassembled WGS sequence"/>
</dbReference>
<proteinExistence type="predicted"/>
<evidence type="ECO:0000313" key="2">
    <source>
        <dbReference type="Proteomes" id="UP000248423"/>
    </source>
</evidence>
<dbReference type="VEuPathDB" id="FungiDB:BO78DRAFT_359823"/>
<gene>
    <name evidence="1" type="ORF">BO78DRAFT_359823</name>
</gene>
<keyword evidence="2" id="KW-1185">Reference proteome</keyword>
<organism evidence="1 2">
    <name type="scientific">Aspergillus sclerotiicarbonarius (strain CBS 121057 / IBT 28362)</name>
    <dbReference type="NCBI Taxonomy" id="1448318"/>
    <lineage>
        <taxon>Eukaryota</taxon>
        <taxon>Fungi</taxon>
        <taxon>Dikarya</taxon>
        <taxon>Ascomycota</taxon>
        <taxon>Pezizomycotina</taxon>
        <taxon>Eurotiomycetes</taxon>
        <taxon>Eurotiomycetidae</taxon>
        <taxon>Eurotiales</taxon>
        <taxon>Aspergillaceae</taxon>
        <taxon>Aspergillus</taxon>
        <taxon>Aspergillus subgen. Circumdati</taxon>
    </lineage>
</organism>
<name>A0A319ELV4_ASPSB</name>
<protein>
    <submittedName>
        <fullName evidence="1">Uncharacterized protein</fullName>
    </submittedName>
</protein>
<dbReference type="AlphaFoldDB" id="A0A319ELV4"/>
<accession>A0A319ELV4</accession>
<dbReference type="EMBL" id="KZ826320">
    <property type="protein sequence ID" value="PYI10660.1"/>
    <property type="molecule type" value="Genomic_DNA"/>
</dbReference>
<reference evidence="1 2" key="1">
    <citation type="submission" date="2018-02" db="EMBL/GenBank/DDBJ databases">
        <title>The genomes of Aspergillus section Nigri reveals drivers in fungal speciation.</title>
        <authorList>
            <consortium name="DOE Joint Genome Institute"/>
            <person name="Vesth T.C."/>
            <person name="Nybo J."/>
            <person name="Theobald S."/>
            <person name="Brandl J."/>
            <person name="Frisvad J.C."/>
            <person name="Nielsen K.F."/>
            <person name="Lyhne E.K."/>
            <person name="Kogle M.E."/>
            <person name="Kuo A."/>
            <person name="Riley R."/>
            <person name="Clum A."/>
            <person name="Nolan M."/>
            <person name="Lipzen A."/>
            <person name="Salamov A."/>
            <person name="Henrissat B."/>
            <person name="Wiebenga A."/>
            <person name="De vries R.P."/>
            <person name="Grigoriev I.V."/>
            <person name="Mortensen U.H."/>
            <person name="Andersen M.R."/>
            <person name="Baker S.E."/>
        </authorList>
    </citation>
    <scope>NUCLEOTIDE SEQUENCE [LARGE SCALE GENOMIC DNA]</scope>
    <source>
        <strain evidence="1 2">CBS 121057</strain>
    </source>
</reference>
<evidence type="ECO:0000313" key="1">
    <source>
        <dbReference type="EMBL" id="PYI10660.1"/>
    </source>
</evidence>
<dbReference type="STRING" id="1448318.A0A319ELV4"/>
<dbReference type="OrthoDB" id="76567at2759"/>